<dbReference type="PANTHER" id="PTHR13363:SF0">
    <property type="entry name" value="B30.2_SPRY DOMAIN-CONTAINING PROTEIN"/>
    <property type="match status" value="1"/>
</dbReference>
<feature type="compositionally biased region" description="Basic and acidic residues" evidence="4">
    <location>
        <begin position="1272"/>
        <end position="1283"/>
    </location>
</feature>
<name>A0ABN8QYI0_9CNID</name>
<keyword evidence="1" id="KW-0479">Metal-binding</keyword>
<dbReference type="InterPro" id="IPR039477">
    <property type="entry name" value="ILEI/PANDER_dom"/>
</dbReference>
<evidence type="ECO:0000313" key="7">
    <source>
        <dbReference type="Proteomes" id="UP001159427"/>
    </source>
</evidence>
<dbReference type="Pfam" id="PF15711">
    <property type="entry name" value="ILEI"/>
    <property type="match status" value="1"/>
</dbReference>
<evidence type="ECO:0000256" key="4">
    <source>
        <dbReference type="SAM" id="MobiDB-lite"/>
    </source>
</evidence>
<keyword evidence="3" id="KW-0862">Zinc</keyword>
<dbReference type="InterPro" id="IPR016024">
    <property type="entry name" value="ARM-type_fold"/>
</dbReference>
<reference evidence="6 7" key="1">
    <citation type="submission" date="2022-05" db="EMBL/GenBank/DDBJ databases">
        <authorList>
            <consortium name="Genoscope - CEA"/>
            <person name="William W."/>
        </authorList>
    </citation>
    <scope>NUCLEOTIDE SEQUENCE [LARGE SCALE GENOMIC DNA]</scope>
</reference>
<evidence type="ECO:0000259" key="5">
    <source>
        <dbReference type="PROSITE" id="PS50188"/>
    </source>
</evidence>
<dbReference type="InterPro" id="IPR001870">
    <property type="entry name" value="B30.2/SPRY"/>
</dbReference>
<proteinExistence type="predicted"/>
<dbReference type="PROSITE" id="PS50188">
    <property type="entry name" value="B302_SPRY"/>
    <property type="match status" value="1"/>
</dbReference>
<dbReference type="SUPFAM" id="SSF48371">
    <property type="entry name" value="ARM repeat"/>
    <property type="match status" value="1"/>
</dbReference>
<dbReference type="EMBL" id="CALNXI010001547">
    <property type="protein sequence ID" value="CAH3171820.1"/>
    <property type="molecule type" value="Genomic_DNA"/>
</dbReference>
<evidence type="ECO:0000256" key="1">
    <source>
        <dbReference type="ARBA" id="ARBA00022723"/>
    </source>
</evidence>
<accession>A0ABN8QYI0</accession>
<dbReference type="Proteomes" id="UP001159427">
    <property type="component" value="Unassembled WGS sequence"/>
</dbReference>
<dbReference type="SMART" id="SM00449">
    <property type="entry name" value="SPRY"/>
    <property type="match status" value="1"/>
</dbReference>
<feature type="compositionally biased region" description="Basic and acidic residues" evidence="4">
    <location>
        <begin position="1188"/>
        <end position="1201"/>
    </location>
</feature>
<organism evidence="6 7">
    <name type="scientific">Porites evermanni</name>
    <dbReference type="NCBI Taxonomy" id="104178"/>
    <lineage>
        <taxon>Eukaryota</taxon>
        <taxon>Metazoa</taxon>
        <taxon>Cnidaria</taxon>
        <taxon>Anthozoa</taxon>
        <taxon>Hexacorallia</taxon>
        <taxon>Scleractinia</taxon>
        <taxon>Fungiina</taxon>
        <taxon>Poritidae</taxon>
        <taxon>Porites</taxon>
    </lineage>
</organism>
<dbReference type="Pfam" id="PF00622">
    <property type="entry name" value="SPRY"/>
    <property type="match status" value="2"/>
</dbReference>
<dbReference type="Gene3D" id="1.25.10.10">
    <property type="entry name" value="Leucine-rich Repeat Variant"/>
    <property type="match status" value="3"/>
</dbReference>
<sequence length="1485" mass="164147">MAFDNKRVIWIAAGVLSGLGTAFCITELRKFIREKCTRKPLSKMEDSIRLEDLEVLARSPNYSLRKSAEQVVLDRAMKDHNLDFIITACCSTDEIQVLKAVVALAVLVKNSERVARDKLIEHGTLESLSHALVHSVEVGFKKLVEIGGYDFRLQRCASESLFHLVYDEDATKIRLVKSNSSIIGTLLELVSETRNKEVMRWSLFTVHQLAACETLRPVILEHGVIPVVSQTLVKNQGDFVLMRTCLHTMVMFVNNNTEEEVEHLKEMAKYDIFRPAVVSLRSDDSDLVYWAAGLLHQFAIQDLHKTEICAIPNIIKSLQNVLCSSEAILQRLILRVVSFLCVGNQSFRSSVLHCSSLVARLPICLASGDSDIVHWAVVLLHDLLLSEGSPNANRAAALRVLSVASDIIKALVPLAARKDNILIRLVAELLGLFCTVESLQSQVLEDGCLKAILTYSVSSDSELQFWASALLLNMAMTSDEVKREIIRLGGLKPLMELAIGDSDHPQCATHAAKTLVMLGFLDTKVPVAIRSFGYKTGDEASICIDGKEFCPNKPGVNVVVMDLMTYQATEVSSFDTGHDKEASEQLVEFIDMVPVGALVFIAVRGEGNYYLTDKAKLSLKDVGLQDCDFKTGELWGFAGYKKRDEGVAVGFLQGFDIVELDTELNLGYYANEQVQGYILLPLIDLLMSTPASLTISKVSELELLTVLARHDHHKEVMVSFDGFMNYVVELIDNMSSKTADHLRANPLVIAHCIGAMKIITAISIAKDSHVSMISRALFAPCKGIQDSFGFWIPHRGFWIPGNGFRILKKSNAKTLQSESVSGEAIVHDDLEEAFSNLTGLSVITLYNCIDLITSSEESREHFFKAGAMQILWCRLLTASPSTVQQIGLATAMLLNTCCCMTMLEKYYTDIAVELDEHTKTPALVLSTDRLEASNPNWTFESVHATLCIGRGMCAISPYPAGWYYEVTLKSTGILQIGWQTEECRYGPERGVGVGDDKNSCAFDGARCKVWSGPPSEQMNNDYGKEWSYGDVLSCLFSWNGEVSFWLNGVDMGVAFRGLNPSVNWYPAASVAMDQNCSFNFGGRPFRYEMPEGYIAVSHVVSNLVKKIPVRLSSCWTPVSGSFESIVEEDEEPNDEEDLGTTEAAKITKSGKGEVRLPRERTDSGALADEEKSSKVSLEVDMPQSEVFSDTHHSSDVHDTSGARHTSAVSDSSLVLSPEPNNHSLTFVTPSSSIFTTPRGSPTRASPSSVLFPSSKNDQTPNEAEQSGDDSGLEEKPPYEEKHVTSTPYLGVGSLRDSICKRFATASRLDSLREISCEESFIDDAEPIIPFLYFEAELKHAPCRVKQIGIINVETREKLYCDVHDGHLALPNSSSPTSYEQEIFRVPDVVGCGVVMSTGQVMFTLDGVPTRQLYEFPTSKPSSLAIDNFFPYISCTRIRCNYGQQSFLFEDANRKKSSHTCASLLHIIYESRDFPVNSPSDVPLKA</sequence>
<dbReference type="InterPro" id="IPR013320">
    <property type="entry name" value="ConA-like_dom_sf"/>
</dbReference>
<keyword evidence="2" id="KW-0863">Zinc-finger</keyword>
<feature type="domain" description="B30.2/SPRY" evidence="5">
    <location>
        <begin position="892"/>
        <end position="1085"/>
    </location>
</feature>
<keyword evidence="7" id="KW-1185">Reference proteome</keyword>
<dbReference type="InterPro" id="IPR043136">
    <property type="entry name" value="B30.2/SPRY_sf"/>
</dbReference>
<gene>
    <name evidence="6" type="ORF">PEVE_00008065</name>
</gene>
<dbReference type="Gene3D" id="2.60.120.920">
    <property type="match status" value="2"/>
</dbReference>
<feature type="compositionally biased region" description="Basic and acidic residues" evidence="4">
    <location>
        <begin position="1150"/>
        <end position="1173"/>
    </location>
</feature>
<evidence type="ECO:0000256" key="3">
    <source>
        <dbReference type="ARBA" id="ARBA00022833"/>
    </source>
</evidence>
<evidence type="ECO:0000313" key="6">
    <source>
        <dbReference type="EMBL" id="CAH3171820.1"/>
    </source>
</evidence>
<dbReference type="PROSITE" id="PS52031">
    <property type="entry name" value="GG_LECTIN"/>
    <property type="match status" value="1"/>
</dbReference>
<protein>
    <recommendedName>
        <fullName evidence="5">B30.2/SPRY domain-containing protein</fullName>
    </recommendedName>
</protein>
<dbReference type="PANTHER" id="PTHR13363">
    <property type="entry name" value="RING FINGER AND SRY DOMAIN-CONTAINING"/>
    <property type="match status" value="1"/>
</dbReference>
<feature type="compositionally biased region" description="Polar residues" evidence="4">
    <location>
        <begin position="1202"/>
        <end position="1264"/>
    </location>
</feature>
<dbReference type="InterPro" id="IPR003877">
    <property type="entry name" value="SPRY_dom"/>
</dbReference>
<comment type="caution">
    <text evidence="6">The sequence shown here is derived from an EMBL/GenBank/DDBJ whole genome shotgun (WGS) entry which is preliminary data.</text>
</comment>
<dbReference type="InterPro" id="IPR011989">
    <property type="entry name" value="ARM-like"/>
</dbReference>
<dbReference type="InterPro" id="IPR045129">
    <property type="entry name" value="RNF123/RKP/RSPRY1"/>
</dbReference>
<dbReference type="SUPFAM" id="SSF49899">
    <property type="entry name" value="Concanavalin A-like lectins/glucanases"/>
    <property type="match status" value="1"/>
</dbReference>
<feature type="region of interest" description="Disordered" evidence="4">
    <location>
        <begin position="1145"/>
        <end position="1286"/>
    </location>
</feature>
<evidence type="ECO:0000256" key="2">
    <source>
        <dbReference type="ARBA" id="ARBA00022771"/>
    </source>
</evidence>